<evidence type="ECO:0000256" key="1">
    <source>
        <dbReference type="SAM" id="Phobius"/>
    </source>
</evidence>
<keyword evidence="1" id="KW-0472">Membrane</keyword>
<dbReference type="InterPro" id="IPR026749">
    <property type="entry name" value="Tmem135"/>
</dbReference>
<protein>
    <submittedName>
        <fullName evidence="2">TMEM135_C_rich domain-containing protein</fullName>
    </submittedName>
</protein>
<dbReference type="PANTHER" id="PTHR12459">
    <property type="entry name" value="TRANSMEMBRANE PROTEIN 135-RELATED"/>
    <property type="match status" value="1"/>
</dbReference>
<accession>A0A0N4W372</accession>
<dbReference type="OMA" id="IDMTSPY"/>
<evidence type="ECO:0000313" key="2">
    <source>
        <dbReference type="WBParaSite" id="HPLM_0000424001-mRNA-1"/>
    </source>
</evidence>
<name>A0A0N4W372_HAEPC</name>
<organism evidence="2">
    <name type="scientific">Haemonchus placei</name>
    <name type="common">Barber's pole worm</name>
    <dbReference type="NCBI Taxonomy" id="6290"/>
    <lineage>
        <taxon>Eukaryota</taxon>
        <taxon>Metazoa</taxon>
        <taxon>Ecdysozoa</taxon>
        <taxon>Nematoda</taxon>
        <taxon>Chromadorea</taxon>
        <taxon>Rhabditida</taxon>
        <taxon>Rhabditina</taxon>
        <taxon>Rhabditomorpha</taxon>
        <taxon>Strongyloidea</taxon>
        <taxon>Trichostrongylidae</taxon>
        <taxon>Haemonchus</taxon>
    </lineage>
</organism>
<proteinExistence type="predicted"/>
<dbReference type="WBParaSite" id="HPLM_0000424001-mRNA-1">
    <property type="protein sequence ID" value="HPLM_0000424001-mRNA-1"/>
    <property type="gene ID" value="HPLM_0000424001"/>
</dbReference>
<keyword evidence="1" id="KW-1133">Transmembrane helix</keyword>
<feature type="transmembrane region" description="Helical" evidence="1">
    <location>
        <begin position="154"/>
        <end position="172"/>
    </location>
</feature>
<dbReference type="PANTHER" id="PTHR12459:SF15">
    <property type="entry name" value="TRANSMEMBRANE PROTEIN 135"/>
    <property type="match status" value="1"/>
</dbReference>
<keyword evidence="1" id="KW-0812">Transmembrane</keyword>
<reference evidence="2" key="1">
    <citation type="submission" date="2017-02" db="UniProtKB">
        <authorList>
            <consortium name="WormBaseParasite"/>
        </authorList>
    </citation>
    <scope>IDENTIFICATION</scope>
</reference>
<sequence>LPKEFRGFLYELRRKYGRTEQCVHQNSCVSTVAESFGYNFTIGLGASVALTLAQNVSALFSNPSIIREKLFSKSILRIPTFYGLMPLIFHTVRCTLNRLPLSSHKYNNIVAGTASGLAMLAFPNVSIAMYVLWKAFELIFRELVKQGIVRPMPYGDLFLYTVSTAYVLWQIVIEPQAIRKGYLKFLLGLTGNRMSLLNRDLYEHFGYQSRLLFPYRPTLDTKYVTMNPMLYQPISPP</sequence>
<feature type="transmembrane region" description="Helical" evidence="1">
    <location>
        <begin position="109"/>
        <end position="133"/>
    </location>
</feature>
<feature type="transmembrane region" description="Helical" evidence="1">
    <location>
        <begin position="36"/>
        <end position="58"/>
    </location>
</feature>
<dbReference type="AlphaFoldDB" id="A0A0N4W372"/>
<feature type="transmembrane region" description="Helical" evidence="1">
    <location>
        <begin position="70"/>
        <end position="89"/>
    </location>
</feature>